<comment type="caution">
    <text evidence="1">The sequence shown here is derived from an EMBL/GenBank/DDBJ whole genome shotgun (WGS) entry which is preliminary data.</text>
</comment>
<name>M5TSV6_9BACT</name>
<dbReference type="AlphaFoldDB" id="M5TSV6"/>
<accession>M5TSV6</accession>
<sequence length="386" mass="44041">MGGSMLLYRQFVERDDYELFVVTDKPGFQSSHFPVINYEHSPLVRRVQKTRLSLFAHDYIHTVASRRVPQNILDEAEAFQPDVIMMGAESWIADLAIRLARKMSLPLVGHFMDWPTYGMLGHQIVKNYCSKRFTKRYQACDLAFGICPEMLEALGPHRNSEIFYPPGKQRDHKAQPHSPRNQNERFQLLFAGNLGQWYGTMLLALAKEMENEPLLRLRIAGKNHEWSQAETKRLTDQGTFCGFLKGDQYQRELDEADALLVIMGFSEDSKLIESTSFKSKMADYLITGKPIIVWGPEYCTAATTAIRHGFAEVVNQETPSEVLTKTKYLSSNPQVCIDQVANGQRFFDKYLDPGPVFDNVLRCIKQLLPSSRTATSEPESRNATSR</sequence>
<evidence type="ECO:0000313" key="2">
    <source>
        <dbReference type="Proteomes" id="UP000011885"/>
    </source>
</evidence>
<evidence type="ECO:0000313" key="1">
    <source>
        <dbReference type="EMBL" id="EMI52272.1"/>
    </source>
</evidence>
<proteinExistence type="predicted"/>
<dbReference type="Gene3D" id="3.40.50.2000">
    <property type="entry name" value="Glycogen Phosphorylase B"/>
    <property type="match status" value="1"/>
</dbReference>
<dbReference type="SUPFAM" id="SSF53756">
    <property type="entry name" value="UDP-Glycosyltransferase/glycogen phosphorylase"/>
    <property type="match status" value="1"/>
</dbReference>
<gene>
    <name evidence="1" type="ORF">RSSM_06300</name>
</gene>
<reference evidence="1 2" key="1">
    <citation type="journal article" date="2013" name="Mar. Genomics">
        <title>Expression of sulfatases in Rhodopirellula baltica and the diversity of sulfatases in the genus Rhodopirellula.</title>
        <authorList>
            <person name="Wegner C.E."/>
            <person name="Richter-Heitmann T."/>
            <person name="Klindworth A."/>
            <person name="Klockow C."/>
            <person name="Richter M."/>
            <person name="Achstetter T."/>
            <person name="Glockner F.O."/>
            <person name="Harder J."/>
        </authorList>
    </citation>
    <scope>NUCLEOTIDE SEQUENCE [LARGE SCALE GENOMIC DNA]</scope>
    <source>
        <strain evidence="1 2">SM41</strain>
    </source>
</reference>
<dbReference type="EMBL" id="ANOH01000442">
    <property type="protein sequence ID" value="EMI52272.1"/>
    <property type="molecule type" value="Genomic_DNA"/>
</dbReference>
<organism evidence="1 2">
    <name type="scientific">Rhodopirellula sallentina SM41</name>
    <dbReference type="NCBI Taxonomy" id="1263870"/>
    <lineage>
        <taxon>Bacteria</taxon>
        <taxon>Pseudomonadati</taxon>
        <taxon>Planctomycetota</taxon>
        <taxon>Planctomycetia</taxon>
        <taxon>Pirellulales</taxon>
        <taxon>Pirellulaceae</taxon>
        <taxon>Rhodopirellula</taxon>
    </lineage>
</organism>
<dbReference type="Proteomes" id="UP000011885">
    <property type="component" value="Unassembled WGS sequence"/>
</dbReference>
<keyword evidence="2" id="KW-1185">Reference proteome</keyword>
<protein>
    <submittedName>
        <fullName evidence="1">Uncharacterized protein</fullName>
    </submittedName>
</protein>
<dbReference type="PATRIC" id="fig|1263870.3.peg.6674"/>